<dbReference type="Proteomes" id="UP000612585">
    <property type="component" value="Unassembled WGS sequence"/>
</dbReference>
<dbReference type="AlphaFoldDB" id="A0A8J4E111"/>
<dbReference type="Pfam" id="PF04055">
    <property type="entry name" value="Radical_SAM"/>
    <property type="match status" value="1"/>
</dbReference>
<keyword evidence="4" id="KW-0411">Iron-sulfur</keyword>
<dbReference type="SUPFAM" id="SSF102114">
    <property type="entry name" value="Radical SAM enzymes"/>
    <property type="match status" value="1"/>
</dbReference>
<dbReference type="SFLD" id="SFLDG01067">
    <property type="entry name" value="SPASM/twitch_domain_containing"/>
    <property type="match status" value="1"/>
</dbReference>
<dbReference type="SFLD" id="SFLDG01072">
    <property type="entry name" value="dehydrogenase_like"/>
    <property type="match status" value="1"/>
</dbReference>
<reference evidence="6" key="1">
    <citation type="submission" date="2021-01" db="EMBL/GenBank/DDBJ databases">
        <title>Whole genome shotgun sequence of Virgisporangium aurantiacum NBRC 16421.</title>
        <authorList>
            <person name="Komaki H."/>
            <person name="Tamura T."/>
        </authorList>
    </citation>
    <scope>NUCLEOTIDE SEQUENCE</scope>
    <source>
        <strain evidence="6">NBRC 16421</strain>
    </source>
</reference>
<sequence>MTHQHLSQFVLKIHSRCDLACDHCYIYEHADQSWRGRPVVMAPDTVRAAAERIAEHARTHRLGAVHVVLHGGEPLLVGQAGLAAILTELRARIEPVTGLDLRMQTNGVQLTEALCDLFLENDVKVGVSLDGDRAAHDRHRRYAHGGGSHAAVLAGLSLLRRPVYRRIYAGLLCTVDVANDPVAVYEALRDQRPPRIDLLLPHATWDDPPPGQGPAPYAKWLLAVHDRWVADGRPMSVRLFDSLQATRAGRASGTEAVGLDPVDLVVVEADGSWEQADSLKTAYDGAPETGLDVFRHSADEAARHPALAARKQGLAALSATCRACPVVHQCGGGLYAHRYRTGSGFDNPSVYCSDLKELITSMNTRPNPTPAAPLDDLTDDLIDDLGTGFGSAATIGYLLANQEAITRALVFTVADEFGGAAAEGWEVLADLDERAGAAVRAVLAHPCVRAWAVRCLDGSKGDPARLCAIATAAAVRADVDVALPVPVRDGRVHLPTLGMVEVADDGSGVTVLRTAGLRVGHPTRHLLPADIEVLLEDADPFRDCYDVPVADPVDAATADGWQRLIGAAWRTIGRETPDHLPALRQGLRAVVPLLPGDGGVRSATSRHAFGAVATAPVADEDMLAEIIVHEFQHSKLGAVMDVGDLFDPAAPGTMTVGWRKDPRPVEGVLQGTYAHLAVADIWRARVETAGTDPTTGTDPAEARAKYRRYRDWTATAIEGLLGTDALTAAGRRLVQRMGEALASWRD</sequence>
<dbReference type="GO" id="GO:0046872">
    <property type="term" value="F:metal ion binding"/>
    <property type="evidence" value="ECO:0007669"/>
    <property type="project" value="UniProtKB-KW"/>
</dbReference>
<evidence type="ECO:0000256" key="1">
    <source>
        <dbReference type="ARBA" id="ARBA00022691"/>
    </source>
</evidence>
<dbReference type="SFLD" id="SFLDG01386">
    <property type="entry name" value="main_SPASM_domain-containing"/>
    <property type="match status" value="1"/>
</dbReference>
<dbReference type="PANTHER" id="PTHR43273:SF8">
    <property type="entry name" value="RADICAL SAM DOMAIN PROTEIN"/>
    <property type="match status" value="1"/>
</dbReference>
<dbReference type="InterPro" id="IPR026335">
    <property type="entry name" value="rSAM_SPASM_FxsB"/>
</dbReference>
<dbReference type="GO" id="GO:0051536">
    <property type="term" value="F:iron-sulfur cluster binding"/>
    <property type="evidence" value="ECO:0007669"/>
    <property type="project" value="UniProtKB-KW"/>
</dbReference>
<comment type="caution">
    <text evidence="6">The sequence shown here is derived from an EMBL/GenBank/DDBJ whole genome shotgun (WGS) entry which is preliminary data.</text>
</comment>
<protein>
    <recommendedName>
        <fullName evidence="5">Radical SAM core domain-containing protein</fullName>
    </recommendedName>
</protein>
<keyword evidence="7" id="KW-1185">Reference proteome</keyword>
<dbReference type="Gene3D" id="3.20.20.70">
    <property type="entry name" value="Aldolase class I"/>
    <property type="match status" value="1"/>
</dbReference>
<evidence type="ECO:0000313" key="7">
    <source>
        <dbReference type="Proteomes" id="UP000612585"/>
    </source>
</evidence>
<evidence type="ECO:0000256" key="4">
    <source>
        <dbReference type="ARBA" id="ARBA00023014"/>
    </source>
</evidence>
<evidence type="ECO:0000259" key="5">
    <source>
        <dbReference type="PROSITE" id="PS51918"/>
    </source>
</evidence>
<dbReference type="NCBIfam" id="TIGR04269">
    <property type="entry name" value="SAM_SPASM_FxsB"/>
    <property type="match status" value="1"/>
</dbReference>
<keyword evidence="3" id="KW-0408">Iron</keyword>
<dbReference type="RefSeq" id="WP_239151811.1">
    <property type="nucleotide sequence ID" value="NZ_BOPG01000031.1"/>
</dbReference>
<feature type="domain" description="Radical SAM core" evidence="5">
    <location>
        <begin position="3"/>
        <end position="250"/>
    </location>
</feature>
<evidence type="ECO:0000256" key="3">
    <source>
        <dbReference type="ARBA" id="ARBA00023004"/>
    </source>
</evidence>
<dbReference type="InterPro" id="IPR007197">
    <property type="entry name" value="rSAM"/>
</dbReference>
<accession>A0A8J4E111</accession>
<dbReference type="PROSITE" id="PS51918">
    <property type="entry name" value="RADICAL_SAM"/>
    <property type="match status" value="1"/>
</dbReference>
<organism evidence="6 7">
    <name type="scientific">Virgisporangium aurantiacum</name>
    <dbReference type="NCBI Taxonomy" id="175570"/>
    <lineage>
        <taxon>Bacteria</taxon>
        <taxon>Bacillati</taxon>
        <taxon>Actinomycetota</taxon>
        <taxon>Actinomycetes</taxon>
        <taxon>Micromonosporales</taxon>
        <taxon>Micromonosporaceae</taxon>
        <taxon>Virgisporangium</taxon>
    </lineage>
</organism>
<dbReference type="EMBL" id="BOPG01000031">
    <property type="protein sequence ID" value="GIJ57371.1"/>
    <property type="molecule type" value="Genomic_DNA"/>
</dbReference>
<proteinExistence type="predicted"/>
<dbReference type="PANTHER" id="PTHR43273">
    <property type="entry name" value="ANAEROBIC SULFATASE-MATURATING ENZYME HOMOLOG ASLB-RELATED"/>
    <property type="match status" value="1"/>
</dbReference>
<evidence type="ECO:0000313" key="6">
    <source>
        <dbReference type="EMBL" id="GIJ57371.1"/>
    </source>
</evidence>
<dbReference type="NCBIfam" id="TIGR04267">
    <property type="entry name" value="mod_HExxH"/>
    <property type="match status" value="1"/>
</dbReference>
<keyword evidence="1" id="KW-0949">S-adenosyl-L-methionine</keyword>
<dbReference type="InterPro" id="IPR013785">
    <property type="entry name" value="Aldolase_TIM"/>
</dbReference>
<dbReference type="InterPro" id="IPR023867">
    <property type="entry name" value="Sulphatase_maturase_rSAM"/>
</dbReference>
<dbReference type="SFLD" id="SFLDS00029">
    <property type="entry name" value="Radical_SAM"/>
    <property type="match status" value="1"/>
</dbReference>
<dbReference type="CDD" id="cd01335">
    <property type="entry name" value="Radical_SAM"/>
    <property type="match status" value="1"/>
</dbReference>
<name>A0A8J4E111_9ACTN</name>
<dbReference type="GO" id="GO:0016491">
    <property type="term" value="F:oxidoreductase activity"/>
    <property type="evidence" value="ECO:0007669"/>
    <property type="project" value="InterPro"/>
</dbReference>
<dbReference type="InterPro" id="IPR026337">
    <property type="entry name" value="AKG_HExxH"/>
</dbReference>
<keyword evidence="2" id="KW-0479">Metal-binding</keyword>
<dbReference type="InterPro" id="IPR058240">
    <property type="entry name" value="rSAM_sf"/>
</dbReference>
<evidence type="ECO:0000256" key="2">
    <source>
        <dbReference type="ARBA" id="ARBA00022723"/>
    </source>
</evidence>
<gene>
    <name evidence="6" type="ORF">Vau01_048870</name>
</gene>